<dbReference type="InParanoid" id="S8DT56"/>
<name>S8DT56_FOMSC</name>
<protein>
    <submittedName>
        <fullName evidence="1">Uncharacterized protein</fullName>
    </submittedName>
</protein>
<evidence type="ECO:0000313" key="2">
    <source>
        <dbReference type="Proteomes" id="UP000015241"/>
    </source>
</evidence>
<proteinExistence type="predicted"/>
<organism evidence="1 2">
    <name type="scientific">Fomitopsis schrenkii</name>
    <name type="common">Brown rot fungus</name>
    <dbReference type="NCBI Taxonomy" id="2126942"/>
    <lineage>
        <taxon>Eukaryota</taxon>
        <taxon>Fungi</taxon>
        <taxon>Dikarya</taxon>
        <taxon>Basidiomycota</taxon>
        <taxon>Agaricomycotina</taxon>
        <taxon>Agaricomycetes</taxon>
        <taxon>Polyporales</taxon>
        <taxon>Fomitopsis</taxon>
    </lineage>
</organism>
<dbReference type="Proteomes" id="UP000015241">
    <property type="component" value="Unassembled WGS sequence"/>
</dbReference>
<reference evidence="1 2" key="1">
    <citation type="journal article" date="2012" name="Science">
        <title>The Paleozoic origin of enzymatic lignin decomposition reconstructed from 31 fungal genomes.</title>
        <authorList>
            <person name="Floudas D."/>
            <person name="Binder M."/>
            <person name="Riley R."/>
            <person name="Barry K."/>
            <person name="Blanchette R.A."/>
            <person name="Henrissat B."/>
            <person name="Martinez A.T."/>
            <person name="Otillar R."/>
            <person name="Spatafora J.W."/>
            <person name="Yadav J.S."/>
            <person name="Aerts A."/>
            <person name="Benoit I."/>
            <person name="Boyd A."/>
            <person name="Carlson A."/>
            <person name="Copeland A."/>
            <person name="Coutinho P.M."/>
            <person name="de Vries R.P."/>
            <person name="Ferreira P."/>
            <person name="Findley K."/>
            <person name="Foster B."/>
            <person name="Gaskell J."/>
            <person name="Glotzer D."/>
            <person name="Gorecki P."/>
            <person name="Heitman J."/>
            <person name="Hesse C."/>
            <person name="Hori C."/>
            <person name="Igarashi K."/>
            <person name="Jurgens J.A."/>
            <person name="Kallen N."/>
            <person name="Kersten P."/>
            <person name="Kohler A."/>
            <person name="Kuees U."/>
            <person name="Kumar T.K.A."/>
            <person name="Kuo A."/>
            <person name="LaButti K."/>
            <person name="Larrondo L.F."/>
            <person name="Lindquist E."/>
            <person name="Ling A."/>
            <person name="Lombard V."/>
            <person name="Lucas S."/>
            <person name="Lundell T."/>
            <person name="Martin R."/>
            <person name="McLaughlin D.J."/>
            <person name="Morgenstern I."/>
            <person name="Morin E."/>
            <person name="Murat C."/>
            <person name="Nagy L.G."/>
            <person name="Nolan M."/>
            <person name="Ohm R.A."/>
            <person name="Patyshakuliyeva A."/>
            <person name="Rokas A."/>
            <person name="Ruiz-Duenas F.J."/>
            <person name="Sabat G."/>
            <person name="Salamov A."/>
            <person name="Samejima M."/>
            <person name="Schmutz J."/>
            <person name="Slot J.C."/>
            <person name="St John F."/>
            <person name="Stenlid J."/>
            <person name="Sun H."/>
            <person name="Sun S."/>
            <person name="Syed K."/>
            <person name="Tsang A."/>
            <person name="Wiebenga A."/>
            <person name="Young D."/>
            <person name="Pisabarro A."/>
            <person name="Eastwood D.C."/>
            <person name="Martin F."/>
            <person name="Cullen D."/>
            <person name="Grigoriev I.V."/>
            <person name="Hibbett D.S."/>
        </authorList>
    </citation>
    <scope>NUCLEOTIDE SEQUENCE</scope>
    <source>
        <strain evidence="2">FP-58527</strain>
    </source>
</reference>
<dbReference type="EMBL" id="KE504188">
    <property type="protein sequence ID" value="EPS96436.1"/>
    <property type="molecule type" value="Genomic_DNA"/>
</dbReference>
<accession>S8DT56</accession>
<dbReference type="HOGENOM" id="CLU_1677921_0_0_1"/>
<evidence type="ECO:0000313" key="1">
    <source>
        <dbReference type="EMBL" id="EPS96436.1"/>
    </source>
</evidence>
<keyword evidence="2" id="KW-1185">Reference proteome</keyword>
<gene>
    <name evidence="1" type="ORF">FOMPIDRAFT_112904</name>
</gene>
<sequence>MTSPQPGPSMPAQLSVPRILSDVGMEPESIHGDIEMGEIEPLTVNPFINWHVDEDGVGYVNSSGEKVLFCAGTMPRDYQLAHLVNQMQDIQNNEFLTEHLPQLGDLNDDLDVDLVMADILKSMQAADEHPVPPPSTYAEPHIPDEWRPYELKTALAI</sequence>
<dbReference type="AlphaFoldDB" id="S8DT56"/>